<gene>
    <name evidence="1" type="ORF">AVEN_151388_1</name>
</gene>
<dbReference type="OrthoDB" id="7422307at2759"/>
<name>A0A4Y2C915_ARAVE</name>
<dbReference type="Proteomes" id="UP000499080">
    <property type="component" value="Unassembled WGS sequence"/>
</dbReference>
<dbReference type="AlphaFoldDB" id="A0A4Y2C915"/>
<organism evidence="1 2">
    <name type="scientific">Araneus ventricosus</name>
    <name type="common">Orbweaver spider</name>
    <name type="synonym">Epeira ventricosa</name>
    <dbReference type="NCBI Taxonomy" id="182803"/>
    <lineage>
        <taxon>Eukaryota</taxon>
        <taxon>Metazoa</taxon>
        <taxon>Ecdysozoa</taxon>
        <taxon>Arthropoda</taxon>
        <taxon>Chelicerata</taxon>
        <taxon>Arachnida</taxon>
        <taxon>Araneae</taxon>
        <taxon>Araneomorphae</taxon>
        <taxon>Entelegynae</taxon>
        <taxon>Araneoidea</taxon>
        <taxon>Araneidae</taxon>
        <taxon>Araneus</taxon>
    </lineage>
</organism>
<sequence length="92" mass="10521">MHRKGLPREPSLLLGRSFGRTVLSNVTLRSLRQYPVEPIVNEIASLANSRGLELNSNDIDEFMDEHNQELSTEELMELHCVLQQEVMKESLS</sequence>
<reference evidence="1 2" key="1">
    <citation type="journal article" date="2019" name="Sci. Rep.">
        <title>Orb-weaving spider Araneus ventricosus genome elucidates the spidroin gene catalogue.</title>
        <authorList>
            <person name="Kono N."/>
            <person name="Nakamura H."/>
            <person name="Ohtoshi R."/>
            <person name="Moran D.A.P."/>
            <person name="Shinohara A."/>
            <person name="Yoshida Y."/>
            <person name="Fujiwara M."/>
            <person name="Mori M."/>
            <person name="Tomita M."/>
            <person name="Arakawa K."/>
        </authorList>
    </citation>
    <scope>NUCLEOTIDE SEQUENCE [LARGE SCALE GENOMIC DNA]</scope>
</reference>
<proteinExistence type="predicted"/>
<keyword evidence="2" id="KW-1185">Reference proteome</keyword>
<dbReference type="EMBL" id="BGPR01000162">
    <property type="protein sequence ID" value="GBM00931.1"/>
    <property type="molecule type" value="Genomic_DNA"/>
</dbReference>
<protein>
    <submittedName>
        <fullName evidence="1">Uncharacterized protein</fullName>
    </submittedName>
</protein>
<accession>A0A4Y2C915</accession>
<evidence type="ECO:0000313" key="1">
    <source>
        <dbReference type="EMBL" id="GBM00931.1"/>
    </source>
</evidence>
<evidence type="ECO:0000313" key="2">
    <source>
        <dbReference type="Proteomes" id="UP000499080"/>
    </source>
</evidence>
<comment type="caution">
    <text evidence="1">The sequence shown here is derived from an EMBL/GenBank/DDBJ whole genome shotgun (WGS) entry which is preliminary data.</text>
</comment>